<gene>
    <name evidence="5" type="ORF">ACFPPD_15265</name>
</gene>
<dbReference type="PROSITE" id="PS01124">
    <property type="entry name" value="HTH_ARAC_FAMILY_2"/>
    <property type="match status" value="1"/>
</dbReference>
<keyword evidence="1" id="KW-0805">Transcription regulation</keyword>
<dbReference type="Pfam" id="PF12833">
    <property type="entry name" value="HTH_18"/>
    <property type="match status" value="1"/>
</dbReference>
<dbReference type="SUPFAM" id="SSF46689">
    <property type="entry name" value="Homeodomain-like"/>
    <property type="match status" value="2"/>
</dbReference>
<feature type="domain" description="HTH araC/xylS-type" evidence="4">
    <location>
        <begin position="179"/>
        <end position="277"/>
    </location>
</feature>
<reference evidence="6" key="1">
    <citation type="journal article" date="2019" name="Int. J. Syst. Evol. Microbiol.">
        <title>The Global Catalogue of Microorganisms (GCM) 10K type strain sequencing project: providing services to taxonomists for standard genome sequencing and annotation.</title>
        <authorList>
            <consortium name="The Broad Institute Genomics Platform"/>
            <consortium name="The Broad Institute Genome Sequencing Center for Infectious Disease"/>
            <person name="Wu L."/>
            <person name="Ma J."/>
        </authorList>
    </citation>
    <scope>NUCLEOTIDE SEQUENCE [LARGE SCALE GENOMIC DNA]</scope>
    <source>
        <strain evidence="6">CCUG 57113</strain>
    </source>
</reference>
<sequence length="277" mass="31724">MMPFVVAELANLEDALPLYVYCVGNHEQKRLDRREGYPAQQIFLTRSGRGAFRLRDGRQFTMTPGTLFILPADVPHEYFPDDADSPWDLGFVAFRGNASPLLLEQMGKLVLSVLQAADFDRLWQQLESLWHLISLNEDQAYWESSKKMYGIALSVMEDQRSVERMAKASASSEPNAALATAVRLMHDHYNEKLLTANVARAAGYSVQHFHRLFVAAYGTTPQQYLLRLRMRRSVQLFQEQPGISVEKVAELLGMETSYFIRMFKRTYGRTPKQHAKN</sequence>
<dbReference type="InterPro" id="IPR009057">
    <property type="entry name" value="Homeodomain-like_sf"/>
</dbReference>
<evidence type="ECO:0000313" key="6">
    <source>
        <dbReference type="Proteomes" id="UP001596105"/>
    </source>
</evidence>
<keyword evidence="2" id="KW-0238">DNA-binding</keyword>
<dbReference type="Gene3D" id="2.60.120.280">
    <property type="entry name" value="Regulatory protein AraC"/>
    <property type="match status" value="1"/>
</dbReference>
<evidence type="ECO:0000313" key="5">
    <source>
        <dbReference type="EMBL" id="MFC5470072.1"/>
    </source>
</evidence>
<dbReference type="InterPro" id="IPR003313">
    <property type="entry name" value="AraC-bd"/>
</dbReference>
<keyword evidence="3" id="KW-0804">Transcription</keyword>
<protein>
    <submittedName>
        <fullName evidence="5">AraC family transcriptional regulator</fullName>
    </submittedName>
</protein>
<comment type="caution">
    <text evidence="5">The sequence shown here is derived from an EMBL/GenBank/DDBJ whole genome shotgun (WGS) entry which is preliminary data.</text>
</comment>
<dbReference type="InterPro" id="IPR037923">
    <property type="entry name" value="HTH-like"/>
</dbReference>
<accession>A0ABW0LYJ8</accession>
<keyword evidence="6" id="KW-1185">Reference proteome</keyword>
<name>A0ABW0LYJ8_9BACL</name>
<evidence type="ECO:0000256" key="1">
    <source>
        <dbReference type="ARBA" id="ARBA00023015"/>
    </source>
</evidence>
<evidence type="ECO:0000256" key="2">
    <source>
        <dbReference type="ARBA" id="ARBA00023125"/>
    </source>
</evidence>
<evidence type="ECO:0000259" key="4">
    <source>
        <dbReference type="PROSITE" id="PS01124"/>
    </source>
</evidence>
<proteinExistence type="predicted"/>
<dbReference type="PANTHER" id="PTHR43280:SF30">
    <property type="entry name" value="MMSAB OPERON REGULATORY PROTEIN"/>
    <property type="match status" value="1"/>
</dbReference>
<organism evidence="5 6">
    <name type="scientific">Cohnella suwonensis</name>
    <dbReference type="NCBI Taxonomy" id="696072"/>
    <lineage>
        <taxon>Bacteria</taxon>
        <taxon>Bacillati</taxon>
        <taxon>Bacillota</taxon>
        <taxon>Bacilli</taxon>
        <taxon>Bacillales</taxon>
        <taxon>Paenibacillaceae</taxon>
        <taxon>Cohnella</taxon>
    </lineage>
</organism>
<dbReference type="Proteomes" id="UP001596105">
    <property type="component" value="Unassembled WGS sequence"/>
</dbReference>
<dbReference type="Gene3D" id="1.10.10.60">
    <property type="entry name" value="Homeodomain-like"/>
    <property type="match status" value="2"/>
</dbReference>
<dbReference type="InterPro" id="IPR018060">
    <property type="entry name" value="HTH_AraC"/>
</dbReference>
<dbReference type="EMBL" id="JBHSMH010000050">
    <property type="protein sequence ID" value="MFC5470072.1"/>
    <property type="molecule type" value="Genomic_DNA"/>
</dbReference>
<dbReference type="SUPFAM" id="SSF51215">
    <property type="entry name" value="Regulatory protein AraC"/>
    <property type="match status" value="1"/>
</dbReference>
<dbReference type="PANTHER" id="PTHR43280">
    <property type="entry name" value="ARAC-FAMILY TRANSCRIPTIONAL REGULATOR"/>
    <property type="match status" value="1"/>
</dbReference>
<evidence type="ECO:0000256" key="3">
    <source>
        <dbReference type="ARBA" id="ARBA00023163"/>
    </source>
</evidence>
<dbReference type="RefSeq" id="WP_209751334.1">
    <property type="nucleotide sequence ID" value="NZ_JBHSMH010000050.1"/>
</dbReference>
<dbReference type="SMART" id="SM00342">
    <property type="entry name" value="HTH_ARAC"/>
    <property type="match status" value="1"/>
</dbReference>
<dbReference type="Pfam" id="PF02311">
    <property type="entry name" value="AraC_binding"/>
    <property type="match status" value="1"/>
</dbReference>